<comment type="caution">
    <text evidence="2">The sequence shown here is derived from an EMBL/GenBank/DDBJ whole genome shotgun (WGS) entry which is preliminary data.</text>
</comment>
<evidence type="ECO:0000259" key="1">
    <source>
        <dbReference type="Pfam" id="PF13454"/>
    </source>
</evidence>
<gene>
    <name evidence="2" type="ORF">DI609_07300</name>
</gene>
<organism evidence="2 3">
    <name type="scientific">Corynebacterium urealyticum</name>
    <dbReference type="NCBI Taxonomy" id="43771"/>
    <lineage>
        <taxon>Bacteria</taxon>
        <taxon>Bacillati</taxon>
        <taxon>Actinomycetota</taxon>
        <taxon>Actinomycetes</taxon>
        <taxon>Mycobacteriales</taxon>
        <taxon>Corynebacteriaceae</taxon>
        <taxon>Corynebacterium</taxon>
    </lineage>
</organism>
<dbReference type="AlphaFoldDB" id="A0A2W5AZL2"/>
<dbReference type="InterPro" id="IPR052189">
    <property type="entry name" value="L-asp_N-monooxygenase_NS-form"/>
</dbReference>
<name>A0A2W5AZL2_9CORY</name>
<dbReference type="InterPro" id="IPR038732">
    <property type="entry name" value="HpyO/CreE_NAD-binding"/>
</dbReference>
<dbReference type="PANTHER" id="PTHR40254">
    <property type="entry name" value="BLR0577 PROTEIN"/>
    <property type="match status" value="1"/>
</dbReference>
<evidence type="ECO:0000313" key="2">
    <source>
        <dbReference type="EMBL" id="PZO99944.1"/>
    </source>
</evidence>
<proteinExistence type="predicted"/>
<dbReference type="InterPro" id="IPR036188">
    <property type="entry name" value="FAD/NAD-bd_sf"/>
</dbReference>
<sequence>MSSIERRIAIIGAGPRGISVLERIVATYRELAEQGAAPERLAVAVVDDVQPGAGRVWRTDQNFDLCMNTLADAVTLFPEPGSSVHAPVLEGPTMYEWIMLVRGEELGAQRDPRGAKAALFARHPVQPLGHRAQDIEQTEPNTHPPRGLYGEYLRWAFSAVLGMVPEAIEVTVHHSKAVSIAPGADGTDTIELADGTRLRAHATVLALGWLDTELAPEEQALAAAAAKHEQLEWVAPNNPADQDFSNVPSWEESGQEVLIRGLGMGFFDAMSMLTVGRGGAFIPDATAPAGLRYQPSGREPRILAMAGRGYPHQPRPEFSGMPPRAELRRLGRAIAQLDTPLPANSLDFGRTLWPALLRDAQEAYYRVLLAAEPDVLKKVTEIIDDPATDPLNMHEDNRLDGLVSFDERFNIPWENNPVSRLEDKAEAAGEEMSIDSFTRGLFEQLLGDWREAQRGEESPVKMGLFSFGAAMKRIALVDEPGRFTQASREEEYALFGSIAQMVSVGPPAFRTAELLALIDAGLVRFLGAKPELTVDEETPAFRVSSATTGEEVCAPVLIEALIHDPDVRHTACPLSTQLLAQCRMRAWAWGDGSPSGAPEVDRETGLLIGASGQRDTRVHMLGVPLREVRADMTNSPKVGEDPVIFQETDAAARSALRIAMSRP</sequence>
<dbReference type="Pfam" id="PF13454">
    <property type="entry name" value="NAD_binding_9"/>
    <property type="match status" value="1"/>
</dbReference>
<dbReference type="PANTHER" id="PTHR40254:SF1">
    <property type="entry name" value="BLR0577 PROTEIN"/>
    <property type="match status" value="1"/>
</dbReference>
<reference evidence="2 3" key="1">
    <citation type="submission" date="2017-11" db="EMBL/GenBank/DDBJ databases">
        <title>Infants hospitalized years apart are colonized by the same room-sourced microbial strains.</title>
        <authorList>
            <person name="Brooks B."/>
            <person name="Olm M.R."/>
            <person name="Firek B.A."/>
            <person name="Baker R."/>
            <person name="Thomas B.C."/>
            <person name="Morowitz M.J."/>
            <person name="Banfield J.F."/>
        </authorList>
    </citation>
    <scope>NUCLEOTIDE SEQUENCE [LARGE SCALE GENOMIC DNA]</scope>
    <source>
        <strain evidence="2">S2_012_000_R3_87</strain>
    </source>
</reference>
<dbReference type="EMBL" id="QFNY01000162">
    <property type="protein sequence ID" value="PZO99944.1"/>
    <property type="molecule type" value="Genomic_DNA"/>
</dbReference>
<protein>
    <recommendedName>
        <fullName evidence="1">FAD-dependent urate hydroxylase HpyO/Asp monooxygenase CreE-like FAD/NAD(P)-binding domain-containing protein</fullName>
    </recommendedName>
</protein>
<feature type="domain" description="FAD-dependent urate hydroxylase HpyO/Asp monooxygenase CreE-like FAD/NAD(P)-binding" evidence="1">
    <location>
        <begin position="9"/>
        <end position="208"/>
    </location>
</feature>
<evidence type="ECO:0000313" key="3">
    <source>
        <dbReference type="Proteomes" id="UP000249451"/>
    </source>
</evidence>
<accession>A0A2W5AZL2</accession>
<dbReference type="Proteomes" id="UP000249451">
    <property type="component" value="Unassembled WGS sequence"/>
</dbReference>
<dbReference type="SUPFAM" id="SSF51905">
    <property type="entry name" value="FAD/NAD(P)-binding domain"/>
    <property type="match status" value="1"/>
</dbReference>